<dbReference type="CDD" id="cd02980">
    <property type="entry name" value="TRX_Fd_family"/>
    <property type="match status" value="1"/>
</dbReference>
<evidence type="ECO:0000256" key="3">
    <source>
        <dbReference type="ARBA" id="ARBA00023014"/>
    </source>
</evidence>
<organism evidence="4 5">
    <name type="scientific">Trichocoleus desertorum GB2-A4</name>
    <dbReference type="NCBI Taxonomy" id="2933944"/>
    <lineage>
        <taxon>Bacteria</taxon>
        <taxon>Bacillati</taxon>
        <taxon>Cyanobacteriota</taxon>
        <taxon>Cyanophyceae</taxon>
        <taxon>Leptolyngbyales</taxon>
        <taxon>Trichocoleusaceae</taxon>
        <taxon>Trichocoleus</taxon>
    </lineage>
</organism>
<dbReference type="SUPFAM" id="SSF52833">
    <property type="entry name" value="Thioredoxin-like"/>
    <property type="match status" value="1"/>
</dbReference>
<keyword evidence="1" id="KW-0479">Metal-binding</keyword>
<evidence type="ECO:0000313" key="4">
    <source>
        <dbReference type="EMBL" id="MEP0819146.1"/>
    </source>
</evidence>
<sequence>MEDPAGQRQVLVCQYQNCLARGSAQVLAAFQSHPVPDTSISASGCLGQCNMGPNVRVVPDEVWYCRVQPSDVPAVVEEHLQAGHAVEPLLHPRFHPKRF</sequence>
<gene>
    <name evidence="4" type="ORF">NC998_18765</name>
</gene>
<evidence type="ECO:0000256" key="2">
    <source>
        <dbReference type="ARBA" id="ARBA00023004"/>
    </source>
</evidence>
<keyword evidence="3" id="KW-0411">Iron-sulfur</keyword>
<reference evidence="4 5" key="1">
    <citation type="submission" date="2022-04" db="EMBL/GenBank/DDBJ databases">
        <title>Positive selection, recombination, and allopatry shape intraspecific diversity of widespread and dominant cyanobacteria.</title>
        <authorList>
            <person name="Wei J."/>
            <person name="Shu W."/>
            <person name="Hu C."/>
        </authorList>
    </citation>
    <scope>NUCLEOTIDE SEQUENCE [LARGE SCALE GENOMIC DNA]</scope>
    <source>
        <strain evidence="4 5">GB2-A4</strain>
    </source>
</reference>
<dbReference type="EMBL" id="JAMPKM010000012">
    <property type="protein sequence ID" value="MEP0819146.1"/>
    <property type="molecule type" value="Genomic_DNA"/>
</dbReference>
<dbReference type="PANTHER" id="PTHR43578">
    <property type="entry name" value="NADH-QUINONE OXIDOREDUCTASE SUBUNIT F"/>
    <property type="match status" value="1"/>
</dbReference>
<accession>A0ABV0JBI4</accession>
<name>A0ABV0JBI4_9CYAN</name>
<dbReference type="InterPro" id="IPR036249">
    <property type="entry name" value="Thioredoxin-like_sf"/>
</dbReference>
<dbReference type="PANTHER" id="PTHR43578:SF3">
    <property type="entry name" value="NADH-QUINONE OXIDOREDUCTASE SUBUNIT F"/>
    <property type="match status" value="1"/>
</dbReference>
<keyword evidence="5" id="KW-1185">Reference proteome</keyword>
<dbReference type="Pfam" id="PF01257">
    <property type="entry name" value="2Fe-2S_thioredx"/>
    <property type="match status" value="1"/>
</dbReference>
<keyword evidence="2" id="KW-0408">Iron</keyword>
<evidence type="ECO:0000313" key="5">
    <source>
        <dbReference type="Proteomes" id="UP001464891"/>
    </source>
</evidence>
<proteinExistence type="predicted"/>
<evidence type="ECO:0000256" key="1">
    <source>
        <dbReference type="ARBA" id="ARBA00022723"/>
    </source>
</evidence>
<dbReference type="Proteomes" id="UP001464891">
    <property type="component" value="Unassembled WGS sequence"/>
</dbReference>
<comment type="caution">
    <text evidence="4">The sequence shown here is derived from an EMBL/GenBank/DDBJ whole genome shotgun (WGS) entry which is preliminary data.</text>
</comment>
<protein>
    <submittedName>
        <fullName evidence="4">(2Fe-2S) ferredoxin domain-containing protein</fullName>
    </submittedName>
</protein>
<dbReference type="RefSeq" id="WP_190432254.1">
    <property type="nucleotide sequence ID" value="NZ_JAMPKM010000012.1"/>
</dbReference>
<dbReference type="Gene3D" id="3.40.30.10">
    <property type="entry name" value="Glutaredoxin"/>
    <property type="match status" value="1"/>
</dbReference>